<dbReference type="RefSeq" id="WP_163286538.1">
    <property type="nucleotide sequence ID" value="NZ_JAAGVY010000039.1"/>
</dbReference>
<reference evidence="3 4" key="1">
    <citation type="submission" date="2020-02" db="EMBL/GenBank/DDBJ databases">
        <title>Out from the shadows clarifying the taxonomy of the family Cryomorphaceae and related taxa by utilizing the GTDB taxonomic framework.</title>
        <authorList>
            <person name="Bowman J.P."/>
        </authorList>
    </citation>
    <scope>NUCLEOTIDE SEQUENCE [LARGE SCALE GENOMIC DNA]</scope>
    <source>
        <strain evidence="3 4">QSSC 1-22</strain>
    </source>
</reference>
<dbReference type="PROSITE" id="PS51766">
    <property type="entry name" value="DOCKERIN"/>
    <property type="match status" value="1"/>
</dbReference>
<accession>A0A7K3WVX8</accession>
<dbReference type="InterPro" id="IPR013784">
    <property type="entry name" value="Carb-bd-like_fold"/>
</dbReference>
<keyword evidence="1" id="KW-0732">Signal</keyword>
<dbReference type="Pfam" id="PF00404">
    <property type="entry name" value="Dockerin_1"/>
    <property type="match status" value="1"/>
</dbReference>
<feature type="signal peptide" evidence="1">
    <location>
        <begin position="1"/>
        <end position="28"/>
    </location>
</feature>
<gene>
    <name evidence="3" type="ORF">G3O08_16400</name>
</gene>
<keyword evidence="4" id="KW-1185">Reference proteome</keyword>
<dbReference type="Proteomes" id="UP000486602">
    <property type="component" value="Unassembled WGS sequence"/>
</dbReference>
<dbReference type="GO" id="GO:0030246">
    <property type="term" value="F:carbohydrate binding"/>
    <property type="evidence" value="ECO:0007669"/>
    <property type="project" value="InterPro"/>
</dbReference>
<dbReference type="CDD" id="cd14254">
    <property type="entry name" value="Dockerin_II"/>
    <property type="match status" value="1"/>
</dbReference>
<dbReference type="SUPFAM" id="SSF49452">
    <property type="entry name" value="Starch-binding domain-like"/>
    <property type="match status" value="1"/>
</dbReference>
<dbReference type="InterPro" id="IPR002105">
    <property type="entry name" value="Dockerin_1_rpt"/>
</dbReference>
<protein>
    <recommendedName>
        <fullName evidence="2">Dockerin domain-containing protein</fullName>
    </recommendedName>
</protein>
<dbReference type="InterPro" id="IPR036439">
    <property type="entry name" value="Dockerin_dom_sf"/>
</dbReference>
<proteinExistence type="predicted"/>
<dbReference type="InterPro" id="IPR016134">
    <property type="entry name" value="Dockerin_dom"/>
</dbReference>
<evidence type="ECO:0000313" key="4">
    <source>
        <dbReference type="Proteomes" id="UP000486602"/>
    </source>
</evidence>
<evidence type="ECO:0000256" key="1">
    <source>
        <dbReference type="SAM" id="SignalP"/>
    </source>
</evidence>
<dbReference type="SUPFAM" id="SSF63446">
    <property type="entry name" value="Type I dockerin domain"/>
    <property type="match status" value="1"/>
</dbReference>
<dbReference type="InterPro" id="IPR045474">
    <property type="entry name" value="GEVED"/>
</dbReference>
<dbReference type="Pfam" id="PF20009">
    <property type="entry name" value="GEVED"/>
    <property type="match status" value="1"/>
</dbReference>
<feature type="chain" id="PRO_5029703922" description="Dockerin domain-containing protein" evidence="1">
    <location>
        <begin position="29"/>
        <end position="1097"/>
    </location>
</feature>
<dbReference type="Gene3D" id="2.60.40.1120">
    <property type="entry name" value="Carboxypeptidase-like, regulatory domain"/>
    <property type="match status" value="1"/>
</dbReference>
<dbReference type="GO" id="GO:0000272">
    <property type="term" value="P:polysaccharide catabolic process"/>
    <property type="evidence" value="ECO:0007669"/>
    <property type="project" value="InterPro"/>
</dbReference>
<organism evidence="3 4">
    <name type="scientific">Cryomorpha ignava</name>
    <dbReference type="NCBI Taxonomy" id="101383"/>
    <lineage>
        <taxon>Bacteria</taxon>
        <taxon>Pseudomonadati</taxon>
        <taxon>Bacteroidota</taxon>
        <taxon>Flavobacteriia</taxon>
        <taxon>Flavobacteriales</taxon>
        <taxon>Cryomorphaceae</taxon>
        <taxon>Cryomorpha</taxon>
    </lineage>
</organism>
<feature type="domain" description="Dockerin" evidence="2">
    <location>
        <begin position="1030"/>
        <end position="1097"/>
    </location>
</feature>
<dbReference type="GO" id="GO:0004553">
    <property type="term" value="F:hydrolase activity, hydrolyzing O-glycosyl compounds"/>
    <property type="evidence" value="ECO:0007669"/>
    <property type="project" value="InterPro"/>
</dbReference>
<dbReference type="AlphaFoldDB" id="A0A7K3WVX8"/>
<name>A0A7K3WVX8_9FLAO</name>
<comment type="caution">
    <text evidence="3">The sequence shown here is derived from an EMBL/GenBank/DDBJ whole genome shotgun (WGS) entry which is preliminary data.</text>
</comment>
<sequence>MRKPFTNLVGACCSLVFLTLISTNIASAQYCASSSTDSGFEWLTNVTFGGVDNDTEGSGYSDFTDQVGTVSPGIPFSFTASHTQSFSGDNEHLQVWVDWNQDEVFSPNERTQFAVCTDPCTRTQMIPVPPGALLGATRMRVILSYNIAAAGPCITAFDGEVEDYGVNVVPGACTAPDFTYTVTNDCEAENYDVSAFLTDFGSNTFVTVYLTRSDAVPVSPVTLIVALEGQTVNILNNVPFGVTVSASIEGQNPICNLTTNFAQLICPVTNDECADALPLPCNGSYLGTNIGATVDTVGCAPFGNGAPGVWFTYTPTAQTIVTLATCDPQTTFDTDLTVFTGTCGELTCFDGFGFGGYTDGSTPFCNLTGQFFSAGGTFTAFADETYYILLAGYFAGEEGQYNLTVTCEELTCTSPDLALSVVDINGDPIEGCLAAGADYYVNASLSNGTGNANYDVTVNGGTPVSIPAGGSAILGPVSTGSPANVLATGADAPLCGASGSAASPEVCAALNDLPCNAIAIPTDGTLITGSNIGATADTNEVAPPNGACNGTMSWCDGAVVNNSIWYTFVGPASGRVRIDGCNPGSSFDSQFAIYTADDCNDYDTYTLIGANDDRPAPLFAACEFGLFRSGIELCIEEGVTYYLQVDGYFGATGIAGITIDEIDAEACNCSPPVFPDAGFTLANTVAYCAVDTVGYQVTFYTPEDPGSSEFFIYTYSIDGGNSGVEFVAAGDSVTLADIIPLGTVISATITLSDSSCTGVVPLFPFNFAIAQNTAACDLDCNGVAGGPALPGTACDDGDPLTTGDSYNADCECSGFPAISNDEPCDAIPLECDVTVNGTTLGATSTGAPTDFCGTFSGAPGVWYTIVGNGADIDLSLCGSSYDTQVQVYTGTCDDLICVGGNDDSCGLQSEYTIAASQSGVTYYVYVYGFASGTGTFTITPTCNVANPAVLNGTVNWNSNCGNRDATVRFYTPGTATLIATYNTTIAADGTFNIPNVAIGTYDVIVKVQGYLAKGIEDVVIAAGNNSLAVGAIRNGNINNDGAVNIFDVSLINAAFNTSVGNPSYNSLADLNCDGNINIFDISILNASFNQSGATAPL</sequence>
<evidence type="ECO:0000259" key="2">
    <source>
        <dbReference type="PROSITE" id="PS51766"/>
    </source>
</evidence>
<evidence type="ECO:0000313" key="3">
    <source>
        <dbReference type="EMBL" id="NEN25082.1"/>
    </source>
</evidence>
<dbReference type="EMBL" id="JAAGVY010000039">
    <property type="protein sequence ID" value="NEN25082.1"/>
    <property type="molecule type" value="Genomic_DNA"/>
</dbReference>
<dbReference type="Gene3D" id="1.10.1330.10">
    <property type="entry name" value="Dockerin domain"/>
    <property type="match status" value="1"/>
</dbReference>